<comment type="caution">
    <text evidence="4">The sequence shown here is derived from an EMBL/GenBank/DDBJ whole genome shotgun (WGS) entry which is preliminary data.</text>
</comment>
<evidence type="ECO:0000259" key="3">
    <source>
        <dbReference type="Pfam" id="PF06819"/>
    </source>
</evidence>
<name>A0A832YRS5_9EURY</name>
<dbReference type="EMBL" id="DQSV01000036">
    <property type="protein sequence ID" value="HIP17008.1"/>
    <property type="molecule type" value="Genomic_DNA"/>
</dbReference>
<gene>
    <name evidence="4" type="ORF">EYG76_01720</name>
</gene>
<evidence type="ECO:0000313" key="5">
    <source>
        <dbReference type="Proteomes" id="UP000605144"/>
    </source>
</evidence>
<organism evidence="4 5">
    <name type="scientific">Methanothermococcus okinawensis</name>
    <dbReference type="NCBI Taxonomy" id="155863"/>
    <lineage>
        <taxon>Archaea</taxon>
        <taxon>Methanobacteriati</taxon>
        <taxon>Methanobacteriota</taxon>
        <taxon>Methanomada group</taxon>
        <taxon>Methanococci</taxon>
        <taxon>Methanococcales</taxon>
        <taxon>Methanococcaceae</taxon>
        <taxon>Methanothermococcus</taxon>
    </lineage>
</organism>
<reference evidence="4" key="1">
    <citation type="journal article" date="2020" name="ISME J.">
        <title>Gammaproteobacteria mediating utilization of methyl-, sulfur- and petroleum organic compounds in deep ocean hydrothermal plumes.</title>
        <authorList>
            <person name="Zhou Z."/>
            <person name="Liu Y."/>
            <person name="Pan J."/>
            <person name="Cron B.R."/>
            <person name="Toner B.M."/>
            <person name="Anantharaman K."/>
            <person name="Breier J.A."/>
            <person name="Dick G.J."/>
            <person name="Li M."/>
        </authorList>
    </citation>
    <scope>NUCLEOTIDE SEQUENCE</scope>
    <source>
        <strain evidence="4">SZUA-1385</strain>
    </source>
</reference>
<dbReference type="Pfam" id="PF01478">
    <property type="entry name" value="Peptidase_A24"/>
    <property type="match status" value="1"/>
</dbReference>
<evidence type="ECO:0000313" key="4">
    <source>
        <dbReference type="EMBL" id="HIP17008.1"/>
    </source>
</evidence>
<keyword evidence="1" id="KW-1133">Transmembrane helix</keyword>
<keyword evidence="1" id="KW-0812">Transmembrane</keyword>
<feature type="transmembrane region" description="Helical" evidence="1">
    <location>
        <begin position="53"/>
        <end position="71"/>
    </location>
</feature>
<sequence length="342" mass="38893">MDLITIAYILNFILLGIASYTDIKTREIPHTIVILMLIINLPIGYYLYGMDSILAFFTTLILCLILGIGMGGGDIKIFTALAPIFSYGESIFYIPKAILLLIGISATIAAFYPMLNILKKYWKSIIPSAVGLSVLFGSLRYIFTKYNIPYSSLFLWAYIIFSIFLSRKMPQYSEIIKKLSYLSPIYLIGIYLIDNNYFVNNNVLLSFVIKVVELTLISLVIYGLTGAEISLKKPIPDLKEGDILRDIIYIKNGNVEVECGNIWKRFKLMVNMELGKKGEYDKIIITEGEGLSNEDLKLIEKLYKEGKMLVSELTLITTYPFVPFVLVGYVIVLFIHYYLKII</sequence>
<feature type="transmembrane region" description="Helical" evidence="1">
    <location>
        <begin position="124"/>
        <end position="142"/>
    </location>
</feature>
<dbReference type="Pfam" id="PF06819">
    <property type="entry name" value="Arc_PepC"/>
    <property type="match status" value="1"/>
</dbReference>
<feature type="transmembrane region" description="Helical" evidence="1">
    <location>
        <begin position="91"/>
        <end position="112"/>
    </location>
</feature>
<dbReference type="InterPro" id="IPR009639">
    <property type="entry name" value="Pept_A24A_C_arc"/>
</dbReference>
<feature type="transmembrane region" description="Helical" evidence="1">
    <location>
        <begin position="204"/>
        <end position="224"/>
    </location>
</feature>
<evidence type="ECO:0000256" key="1">
    <source>
        <dbReference type="SAM" id="Phobius"/>
    </source>
</evidence>
<dbReference type="InterPro" id="IPR000045">
    <property type="entry name" value="Prepilin_IV_endopep_pep"/>
</dbReference>
<dbReference type="GO" id="GO:0004190">
    <property type="term" value="F:aspartic-type endopeptidase activity"/>
    <property type="evidence" value="ECO:0007669"/>
    <property type="project" value="InterPro"/>
</dbReference>
<dbReference type="GO" id="GO:0016020">
    <property type="term" value="C:membrane"/>
    <property type="evidence" value="ECO:0007669"/>
    <property type="project" value="InterPro"/>
</dbReference>
<proteinExistence type="predicted"/>
<keyword evidence="1" id="KW-0472">Membrane</keyword>
<protein>
    <recommendedName>
        <fullName evidence="6">Peptidase A24A domain protein</fullName>
    </recommendedName>
</protein>
<evidence type="ECO:0008006" key="6">
    <source>
        <dbReference type="Google" id="ProtNLM"/>
    </source>
</evidence>
<evidence type="ECO:0000259" key="2">
    <source>
        <dbReference type="Pfam" id="PF01478"/>
    </source>
</evidence>
<dbReference type="AlphaFoldDB" id="A0A832YRS5"/>
<feature type="transmembrane region" description="Helical" evidence="1">
    <location>
        <begin position="148"/>
        <end position="167"/>
    </location>
</feature>
<feature type="domain" description="Prepilin type IV endopeptidase peptidase" evidence="2">
    <location>
        <begin position="10"/>
        <end position="111"/>
    </location>
</feature>
<dbReference type="Proteomes" id="UP000605144">
    <property type="component" value="Unassembled WGS sequence"/>
</dbReference>
<feature type="transmembrane region" description="Helical" evidence="1">
    <location>
        <begin position="313"/>
        <end position="339"/>
    </location>
</feature>
<dbReference type="Gene3D" id="1.20.120.1220">
    <property type="match status" value="1"/>
</dbReference>
<feature type="transmembrane region" description="Helical" evidence="1">
    <location>
        <begin position="28"/>
        <end position="48"/>
    </location>
</feature>
<feature type="transmembrane region" description="Helical" evidence="1">
    <location>
        <begin position="179"/>
        <end position="198"/>
    </location>
</feature>
<accession>A0A832YRS5</accession>
<feature type="domain" description="Peptidase A24A-predicted C-terminal archaea" evidence="3">
    <location>
        <begin position="207"/>
        <end position="308"/>
    </location>
</feature>